<dbReference type="AlphaFoldDB" id="X1V8D8"/>
<evidence type="ECO:0000313" key="1">
    <source>
        <dbReference type="EMBL" id="GAJ01465.1"/>
    </source>
</evidence>
<comment type="caution">
    <text evidence="1">The sequence shown here is derived from an EMBL/GenBank/DDBJ whole genome shotgun (WGS) entry which is preliminary data.</text>
</comment>
<gene>
    <name evidence="1" type="ORF">S12H4_35845</name>
</gene>
<reference evidence="1" key="1">
    <citation type="journal article" date="2014" name="Front. Microbiol.">
        <title>High frequency of phylogenetically diverse reductive dehalogenase-homologous genes in deep subseafloor sedimentary metagenomes.</title>
        <authorList>
            <person name="Kawai M."/>
            <person name="Futagami T."/>
            <person name="Toyoda A."/>
            <person name="Takaki Y."/>
            <person name="Nishi S."/>
            <person name="Hori S."/>
            <person name="Arai W."/>
            <person name="Tsubouchi T."/>
            <person name="Morono Y."/>
            <person name="Uchiyama I."/>
            <person name="Ito T."/>
            <person name="Fujiyama A."/>
            <person name="Inagaki F."/>
            <person name="Takami H."/>
        </authorList>
    </citation>
    <scope>NUCLEOTIDE SEQUENCE</scope>
    <source>
        <strain evidence="1">Expedition CK06-06</strain>
    </source>
</reference>
<organism evidence="1">
    <name type="scientific">marine sediment metagenome</name>
    <dbReference type="NCBI Taxonomy" id="412755"/>
    <lineage>
        <taxon>unclassified sequences</taxon>
        <taxon>metagenomes</taxon>
        <taxon>ecological metagenomes</taxon>
    </lineage>
</organism>
<protein>
    <submittedName>
        <fullName evidence="1">Uncharacterized protein</fullName>
    </submittedName>
</protein>
<name>X1V8D8_9ZZZZ</name>
<sequence>ALNNDTGEYYFHLWDASQGKHIWFFENYTRFEYLAVYVYGYLIRNNPCISITAIDIHGWEHLMPCEYDGDNQNYFING</sequence>
<dbReference type="EMBL" id="BARW01021328">
    <property type="protein sequence ID" value="GAJ01465.1"/>
    <property type="molecule type" value="Genomic_DNA"/>
</dbReference>
<feature type="non-terminal residue" evidence="1">
    <location>
        <position position="1"/>
    </location>
</feature>
<accession>X1V8D8</accession>
<proteinExistence type="predicted"/>